<name>A0A2V1DYP2_9PLEO</name>
<accession>A0A2V1DYP2</accession>
<gene>
    <name evidence="1" type="ORF">DM02DRAFT_308073</name>
</gene>
<evidence type="ECO:0000313" key="1">
    <source>
        <dbReference type="EMBL" id="PVI02325.1"/>
    </source>
</evidence>
<protein>
    <submittedName>
        <fullName evidence="1">Uncharacterized protein</fullName>
    </submittedName>
</protein>
<dbReference type="Proteomes" id="UP000244855">
    <property type="component" value="Unassembled WGS sequence"/>
</dbReference>
<evidence type="ECO:0000313" key="2">
    <source>
        <dbReference type="Proteomes" id="UP000244855"/>
    </source>
</evidence>
<organism evidence="1 2">
    <name type="scientific">Periconia macrospinosa</name>
    <dbReference type="NCBI Taxonomy" id="97972"/>
    <lineage>
        <taxon>Eukaryota</taxon>
        <taxon>Fungi</taxon>
        <taxon>Dikarya</taxon>
        <taxon>Ascomycota</taxon>
        <taxon>Pezizomycotina</taxon>
        <taxon>Dothideomycetes</taxon>
        <taxon>Pleosporomycetidae</taxon>
        <taxon>Pleosporales</taxon>
        <taxon>Massarineae</taxon>
        <taxon>Periconiaceae</taxon>
        <taxon>Periconia</taxon>
    </lineage>
</organism>
<sequence length="162" mass="18248">MHHSSGIWSPKKFFLRYGKRCMVACFPGLPSCSLNPLFTTVCGTRWIFLGEIREQHYGKDFPGHGIGLGGMARLLLICDGIQIVLLYSTYCAINQRTSIISRHQSTPPPSTLSKYSQYLLWLRELCSSSHVTTTVPVDFPRNLPQPLGHCNPTHEFDSTLHL</sequence>
<proteinExistence type="predicted"/>
<dbReference type="AlphaFoldDB" id="A0A2V1DYP2"/>
<reference evidence="1 2" key="1">
    <citation type="journal article" date="2018" name="Sci. Rep.">
        <title>Comparative genomics provides insights into the lifestyle and reveals functional heterogeneity of dark septate endophytic fungi.</title>
        <authorList>
            <person name="Knapp D.G."/>
            <person name="Nemeth J.B."/>
            <person name="Barry K."/>
            <person name="Hainaut M."/>
            <person name="Henrissat B."/>
            <person name="Johnson J."/>
            <person name="Kuo A."/>
            <person name="Lim J.H.P."/>
            <person name="Lipzen A."/>
            <person name="Nolan M."/>
            <person name="Ohm R.A."/>
            <person name="Tamas L."/>
            <person name="Grigoriev I.V."/>
            <person name="Spatafora J.W."/>
            <person name="Nagy L.G."/>
            <person name="Kovacs G.M."/>
        </authorList>
    </citation>
    <scope>NUCLEOTIDE SEQUENCE [LARGE SCALE GENOMIC DNA]</scope>
    <source>
        <strain evidence="1 2">DSE2036</strain>
    </source>
</reference>
<keyword evidence="2" id="KW-1185">Reference proteome</keyword>
<dbReference type="EMBL" id="KZ805344">
    <property type="protein sequence ID" value="PVI02325.1"/>
    <property type="molecule type" value="Genomic_DNA"/>
</dbReference>